<dbReference type="EMBL" id="BAMV01000030">
    <property type="protein sequence ID" value="GAN61511.1"/>
    <property type="molecule type" value="Genomic_DNA"/>
</dbReference>
<dbReference type="Proteomes" id="UP000321891">
    <property type="component" value="Unassembled WGS sequence"/>
</dbReference>
<name>A0A0D6N7P1_9PROT</name>
<reference evidence="2 4" key="2">
    <citation type="submission" date="2019-07" db="EMBL/GenBank/DDBJ databases">
        <title>Whole genome shotgun sequence of Acetobacter cibinongensis NBRC 16605.</title>
        <authorList>
            <person name="Hosoyama A."/>
            <person name="Uohara A."/>
            <person name="Ohji S."/>
            <person name="Ichikawa N."/>
        </authorList>
    </citation>
    <scope>NUCLEOTIDE SEQUENCE [LARGE SCALE GENOMIC DNA]</scope>
    <source>
        <strain evidence="2 4">NBRC 16605</strain>
    </source>
</reference>
<evidence type="ECO:0000313" key="1">
    <source>
        <dbReference type="EMBL" id="GAN61511.1"/>
    </source>
</evidence>
<evidence type="ECO:0000313" key="2">
    <source>
        <dbReference type="EMBL" id="GEL57403.1"/>
    </source>
</evidence>
<gene>
    <name evidence="1" type="ORF">Abci_030_005</name>
    <name evidence="2" type="ORF">ACI01nite_00050</name>
</gene>
<dbReference type="RefSeq" id="WP_048839559.1">
    <property type="nucleotide sequence ID" value="NZ_BAMV01000030.1"/>
</dbReference>
<evidence type="ECO:0008006" key="5">
    <source>
        <dbReference type="Google" id="ProtNLM"/>
    </source>
</evidence>
<sequence length="276" mass="32489">MSVRTRFSQQTLDQLFAAILVDDVIDEHIELPAYLPTKFSSEQLLRCLNLCQQLWLDGVSNTQLRHLTKKIITNKDLNSEERILYKYIRAKYKHMGFAFILYTASHKRPLLFEATSTLMGEAQDAFRNQIKNKTLYNGIILNAITAWPLSQFTREHVKNAQLDTQKFIHHFRNDGKRIPEFLALQSVTPAQFHGLRKIISRHVSFFDTLRTLYPDEIYYKMSRFLSAINGMMGNFHDELVQKSLLKQLNYRQDRIAIPQHITDLLEKFTFLYEKNK</sequence>
<organism evidence="1 3">
    <name type="scientific">Acetobacter cibinongensis</name>
    <dbReference type="NCBI Taxonomy" id="146475"/>
    <lineage>
        <taxon>Bacteria</taxon>
        <taxon>Pseudomonadati</taxon>
        <taxon>Pseudomonadota</taxon>
        <taxon>Alphaproteobacteria</taxon>
        <taxon>Acetobacterales</taxon>
        <taxon>Acetobacteraceae</taxon>
        <taxon>Acetobacter</taxon>
    </lineage>
</organism>
<dbReference type="Proteomes" id="UP000032671">
    <property type="component" value="Unassembled WGS sequence"/>
</dbReference>
<accession>A0A0D6N7P1</accession>
<dbReference type="AlphaFoldDB" id="A0A0D6N7P1"/>
<reference evidence="1 3" key="1">
    <citation type="submission" date="2012-11" db="EMBL/GenBank/DDBJ databases">
        <title>Whole genome sequence of Acetobacter cibinongensis 4H-1.</title>
        <authorList>
            <person name="Azuma Y."/>
            <person name="Higashiura N."/>
            <person name="Hirakawa H."/>
            <person name="Matsushita K."/>
        </authorList>
    </citation>
    <scope>NUCLEOTIDE SEQUENCE [LARGE SCALE GENOMIC DNA]</scope>
    <source>
        <strain evidence="1 3">4H-1</strain>
    </source>
</reference>
<evidence type="ECO:0000313" key="4">
    <source>
        <dbReference type="Proteomes" id="UP000321891"/>
    </source>
</evidence>
<dbReference type="EMBL" id="BJVU01000001">
    <property type="protein sequence ID" value="GEL57403.1"/>
    <property type="molecule type" value="Genomic_DNA"/>
</dbReference>
<proteinExistence type="predicted"/>
<comment type="caution">
    <text evidence="1">The sequence shown here is derived from an EMBL/GenBank/DDBJ whole genome shotgun (WGS) entry which is preliminary data.</text>
</comment>
<protein>
    <recommendedName>
        <fullName evidence="5">CHAD domain-containing protein</fullName>
    </recommendedName>
</protein>
<keyword evidence="4" id="KW-1185">Reference proteome</keyword>
<accession>A0A6N3SLH7</accession>
<evidence type="ECO:0000313" key="3">
    <source>
        <dbReference type="Proteomes" id="UP000032671"/>
    </source>
</evidence>